<reference evidence="7" key="3">
    <citation type="journal article" date="2020" name="Cell Host Microbe">
        <title>Functional and Genomic Variation between Human-Derived Isolates of Lachnospiraceae Reveals Inter- and Intra-Species Diversity.</title>
        <authorList>
            <person name="Sorbara M.T."/>
            <person name="Littmann E.R."/>
            <person name="Fontana E."/>
            <person name="Moody T.U."/>
            <person name="Kohout C.E."/>
            <person name="Gjonbalaj M."/>
            <person name="Eaton V."/>
            <person name="Seok R."/>
            <person name="Leiner I.M."/>
            <person name="Pamer E.G."/>
        </authorList>
    </citation>
    <scope>NUCLEOTIDE SEQUENCE</scope>
    <source>
        <strain evidence="7">MSK.10.16</strain>
    </source>
</reference>
<dbReference type="EMBL" id="CYYY01000009">
    <property type="protein sequence ID" value="CUO01285.1"/>
    <property type="molecule type" value="Genomic_DNA"/>
</dbReference>
<dbReference type="RefSeq" id="WP_006426587.1">
    <property type="nucleotide sequence ID" value="NZ_CABIWY010000009.1"/>
</dbReference>
<evidence type="ECO:0000313" key="8">
    <source>
        <dbReference type="Proteomes" id="UP000095380"/>
    </source>
</evidence>
<dbReference type="Proteomes" id="UP000472916">
    <property type="component" value="Unassembled WGS sequence"/>
</dbReference>
<dbReference type="EMBL" id="WWSC01000002">
    <property type="protein sequence ID" value="MZK40603.1"/>
    <property type="molecule type" value="Genomic_DNA"/>
</dbReference>
<reference evidence="7" key="4">
    <citation type="submission" date="2020-02" db="EMBL/GenBank/DDBJ databases">
        <authorList>
            <person name="Littmann E."/>
            <person name="Sorbara M."/>
        </authorList>
    </citation>
    <scope>NUCLEOTIDE SEQUENCE</scope>
    <source>
        <strain evidence="7">MSK.10.16</strain>
    </source>
</reference>
<gene>
    <name evidence="2" type="ORF">ERS852408_00731</name>
    <name evidence="3" type="ORF">ERS852423_02033</name>
    <name evidence="1" type="ORF">ERS852573_00944</name>
    <name evidence="7" type="ORF">G4332_03040</name>
    <name evidence="6" type="ORF">GT528_02510</name>
    <name evidence="5" type="ORF">GT565_03095</name>
    <name evidence="4" type="ORF">GT576_05965</name>
</gene>
<dbReference type="Proteomes" id="UP000724058">
    <property type="component" value="Unassembled WGS sequence"/>
</dbReference>
<evidence type="ECO:0000313" key="11">
    <source>
        <dbReference type="Proteomes" id="UP000446719"/>
    </source>
</evidence>
<accession>A0A174EUF0</accession>
<dbReference type="Proteomes" id="UP000095439">
    <property type="component" value="Unassembled WGS sequence"/>
</dbReference>
<evidence type="ECO:0000313" key="10">
    <source>
        <dbReference type="Proteomes" id="UP000095597"/>
    </source>
</evidence>
<dbReference type="EMBL" id="CYYM01000002">
    <property type="protein sequence ID" value="CUN66021.1"/>
    <property type="molecule type" value="Genomic_DNA"/>
</dbReference>
<organism evidence="6 13">
    <name type="scientific">Dorea longicatena</name>
    <dbReference type="NCBI Taxonomy" id="88431"/>
    <lineage>
        <taxon>Bacteria</taxon>
        <taxon>Bacillati</taxon>
        <taxon>Bacillota</taxon>
        <taxon>Clostridia</taxon>
        <taxon>Lachnospirales</taxon>
        <taxon>Lachnospiraceae</taxon>
        <taxon>Dorea</taxon>
    </lineage>
</organism>
<evidence type="ECO:0000313" key="3">
    <source>
        <dbReference type="EMBL" id="CUO01285.1"/>
    </source>
</evidence>
<evidence type="ECO:0000313" key="13">
    <source>
        <dbReference type="Proteomes" id="UP000472916"/>
    </source>
</evidence>
<evidence type="ECO:0000313" key="12">
    <source>
        <dbReference type="Proteomes" id="UP000449249"/>
    </source>
</evidence>
<dbReference type="Proteomes" id="UP000095597">
    <property type="component" value="Unassembled WGS sequence"/>
</dbReference>
<reference evidence="11 12" key="2">
    <citation type="journal article" date="2019" name="Nat. Med.">
        <title>A library of human gut bacterial isolates paired with longitudinal multiomics data enables mechanistic microbiome research.</title>
        <authorList>
            <person name="Poyet M."/>
            <person name="Groussin M."/>
            <person name="Gibbons S.M."/>
            <person name="Avila-Pacheco J."/>
            <person name="Jiang X."/>
            <person name="Kearney S.M."/>
            <person name="Perrotta A.R."/>
            <person name="Berdy B."/>
            <person name="Zhao S."/>
            <person name="Lieberman T.D."/>
            <person name="Swanson P.K."/>
            <person name="Smith M."/>
            <person name="Roesemann S."/>
            <person name="Alexander J.E."/>
            <person name="Rich S.A."/>
            <person name="Livny J."/>
            <person name="Vlamakis H."/>
            <person name="Clish C."/>
            <person name="Bullock K."/>
            <person name="Deik A."/>
            <person name="Scott J."/>
            <person name="Pierce K.A."/>
            <person name="Xavier R.J."/>
            <person name="Alm E.J."/>
        </authorList>
    </citation>
    <scope>NUCLEOTIDE SEQUENCE [LARGE SCALE GENOMIC DNA]</scope>
    <source>
        <strain evidence="4 12">BIOML-A1</strain>
        <strain evidence="6 13">BIOML-A6</strain>
        <strain evidence="5 11">BIOML-A7</strain>
    </source>
</reference>
<dbReference type="Proteomes" id="UP000095380">
    <property type="component" value="Unassembled WGS sequence"/>
</dbReference>
<dbReference type="EMBL" id="CYXO01000004">
    <property type="protein sequence ID" value="CUM87783.1"/>
    <property type="molecule type" value="Genomic_DNA"/>
</dbReference>
<evidence type="ECO:0000313" key="5">
    <source>
        <dbReference type="EMBL" id="MZK17126.1"/>
    </source>
</evidence>
<dbReference type="Proteomes" id="UP000449249">
    <property type="component" value="Unassembled WGS sequence"/>
</dbReference>
<dbReference type="EMBL" id="WWSH01000004">
    <property type="protein sequence ID" value="MZK09888.1"/>
    <property type="molecule type" value="Genomic_DNA"/>
</dbReference>
<protein>
    <submittedName>
        <fullName evidence="6">DUF4250 domain-containing protein</fullName>
    </submittedName>
</protein>
<dbReference type="AlphaFoldDB" id="A0A174EUF0"/>
<name>A0A174EUF0_9FIRM</name>
<dbReference type="GeneID" id="93136802"/>
<sequence>MANGLPKDPMLLLSVVNTKLRDYYHNLDALCDDMNVEKEEIVNTLKTIDYEYDENRHQFV</sequence>
<evidence type="ECO:0000313" key="6">
    <source>
        <dbReference type="EMBL" id="MZK40603.1"/>
    </source>
</evidence>
<dbReference type="OrthoDB" id="6636823at2"/>
<evidence type="ECO:0000313" key="7">
    <source>
        <dbReference type="EMBL" id="NSE57100.1"/>
    </source>
</evidence>
<reference evidence="8 9" key="1">
    <citation type="submission" date="2015-09" db="EMBL/GenBank/DDBJ databases">
        <authorList>
            <consortium name="Pathogen Informatics"/>
        </authorList>
    </citation>
    <scope>NUCLEOTIDE SEQUENCE [LARGE SCALE GENOMIC DNA]</scope>
    <source>
        <strain evidence="2 8">2789STDY5608851</strain>
        <strain evidence="3 9">2789STDY5608866</strain>
        <strain evidence="1 10">2789STDY5834961</strain>
    </source>
</reference>
<proteinExistence type="predicted"/>
<evidence type="ECO:0000313" key="2">
    <source>
        <dbReference type="EMBL" id="CUN66021.1"/>
    </source>
</evidence>
<dbReference type="Pfam" id="PF14056">
    <property type="entry name" value="DUF4250"/>
    <property type="match status" value="1"/>
</dbReference>
<evidence type="ECO:0000313" key="9">
    <source>
        <dbReference type="Proteomes" id="UP000095439"/>
    </source>
</evidence>
<dbReference type="EMBL" id="WWSB01000002">
    <property type="protein sequence ID" value="MZK17126.1"/>
    <property type="molecule type" value="Genomic_DNA"/>
</dbReference>
<dbReference type="InterPro" id="IPR025346">
    <property type="entry name" value="DUF4250"/>
</dbReference>
<evidence type="ECO:0000313" key="4">
    <source>
        <dbReference type="EMBL" id="MZK09888.1"/>
    </source>
</evidence>
<dbReference type="EMBL" id="JAAIOD010000003">
    <property type="protein sequence ID" value="NSE57100.1"/>
    <property type="molecule type" value="Genomic_DNA"/>
</dbReference>
<evidence type="ECO:0000313" key="1">
    <source>
        <dbReference type="EMBL" id="CUM87783.1"/>
    </source>
</evidence>
<dbReference type="Proteomes" id="UP000446719">
    <property type="component" value="Unassembled WGS sequence"/>
</dbReference>